<sequence length="98" mass="11552">MVTNETMMANMQLMFYFQGKRVQKCVETLDVLKVSNARVKHVIVTAKWETFETLSEALEYKARRSMIRLFSHQLLARRFCRNGTMFIICNHLIFGSKN</sequence>
<gene>
    <name evidence="1" type="ORF">Vadar_016536</name>
</gene>
<comment type="caution">
    <text evidence="1">The sequence shown here is derived from an EMBL/GenBank/DDBJ whole genome shotgun (WGS) entry which is preliminary data.</text>
</comment>
<dbReference type="Proteomes" id="UP000828048">
    <property type="component" value="Chromosome 6"/>
</dbReference>
<protein>
    <submittedName>
        <fullName evidence="1">Uncharacterized protein</fullName>
    </submittedName>
</protein>
<name>A0ACB7XA74_9ERIC</name>
<accession>A0ACB7XA74</accession>
<proteinExistence type="predicted"/>
<reference evidence="1 2" key="1">
    <citation type="journal article" date="2021" name="Hortic Res">
        <title>High-quality reference genome and annotation aids understanding of berry development for evergreen blueberry (Vaccinium darrowii).</title>
        <authorList>
            <person name="Yu J."/>
            <person name="Hulse-Kemp A.M."/>
            <person name="Babiker E."/>
            <person name="Staton M."/>
        </authorList>
    </citation>
    <scope>NUCLEOTIDE SEQUENCE [LARGE SCALE GENOMIC DNA]</scope>
    <source>
        <strain evidence="2">cv. NJ 8807/NJ 8810</strain>
        <tissue evidence="1">Young leaf</tissue>
    </source>
</reference>
<evidence type="ECO:0000313" key="1">
    <source>
        <dbReference type="EMBL" id="KAH7837672.1"/>
    </source>
</evidence>
<dbReference type="EMBL" id="CM037156">
    <property type="protein sequence ID" value="KAH7837672.1"/>
    <property type="molecule type" value="Genomic_DNA"/>
</dbReference>
<evidence type="ECO:0000313" key="2">
    <source>
        <dbReference type="Proteomes" id="UP000828048"/>
    </source>
</evidence>
<keyword evidence="2" id="KW-1185">Reference proteome</keyword>
<organism evidence="1 2">
    <name type="scientific">Vaccinium darrowii</name>
    <dbReference type="NCBI Taxonomy" id="229202"/>
    <lineage>
        <taxon>Eukaryota</taxon>
        <taxon>Viridiplantae</taxon>
        <taxon>Streptophyta</taxon>
        <taxon>Embryophyta</taxon>
        <taxon>Tracheophyta</taxon>
        <taxon>Spermatophyta</taxon>
        <taxon>Magnoliopsida</taxon>
        <taxon>eudicotyledons</taxon>
        <taxon>Gunneridae</taxon>
        <taxon>Pentapetalae</taxon>
        <taxon>asterids</taxon>
        <taxon>Ericales</taxon>
        <taxon>Ericaceae</taxon>
        <taxon>Vaccinioideae</taxon>
        <taxon>Vaccinieae</taxon>
        <taxon>Vaccinium</taxon>
    </lineage>
</organism>